<gene>
    <name evidence="9" type="primary">MRPL18</name>
</gene>
<evidence type="ECO:0000256" key="8">
    <source>
        <dbReference type="ARBA" id="ARBA00082661"/>
    </source>
</evidence>
<dbReference type="GO" id="GO:0003735">
    <property type="term" value="F:structural constituent of ribosome"/>
    <property type="evidence" value="ECO:0007669"/>
    <property type="project" value="InterPro"/>
</dbReference>
<keyword evidence="10" id="KW-1185">Reference proteome</keyword>
<reference evidence="9" key="2">
    <citation type="submission" date="2025-09" db="UniProtKB">
        <authorList>
            <consortium name="Ensembl"/>
        </authorList>
    </citation>
    <scope>IDENTIFICATION</scope>
</reference>
<dbReference type="GeneTree" id="ENSGT00390000006394"/>
<evidence type="ECO:0000313" key="9">
    <source>
        <dbReference type="Ensembl" id="ENSLLEP00000040555.1"/>
    </source>
</evidence>
<dbReference type="InterPro" id="IPR057268">
    <property type="entry name" value="Ribosomal_L18"/>
</dbReference>
<evidence type="ECO:0000256" key="3">
    <source>
        <dbReference type="ARBA" id="ARBA00022980"/>
    </source>
</evidence>
<evidence type="ECO:0000256" key="5">
    <source>
        <dbReference type="ARBA" id="ARBA00023274"/>
    </source>
</evidence>
<dbReference type="Proteomes" id="UP000694569">
    <property type="component" value="Unplaced"/>
</dbReference>
<dbReference type="Gene3D" id="3.30.420.80">
    <property type="entry name" value="Ribosomal protein S11"/>
    <property type="match status" value="1"/>
</dbReference>
<dbReference type="Ensembl" id="ENSLLET00000042204.1">
    <property type="protein sequence ID" value="ENSLLEP00000040555.1"/>
    <property type="gene ID" value="ENSLLEG00000025811.1"/>
</dbReference>
<dbReference type="CDD" id="cd00432">
    <property type="entry name" value="Ribosomal_L18_L5e"/>
    <property type="match status" value="1"/>
</dbReference>
<dbReference type="GO" id="GO:0005743">
    <property type="term" value="C:mitochondrial inner membrane"/>
    <property type="evidence" value="ECO:0007669"/>
    <property type="project" value="UniProtKB-ARBA"/>
</dbReference>
<proteinExistence type="inferred from homology"/>
<evidence type="ECO:0000256" key="7">
    <source>
        <dbReference type="ARBA" id="ARBA00069051"/>
    </source>
</evidence>
<comment type="subcellular location">
    <subcellularLocation>
        <location evidence="1">Mitochondrion</location>
    </subcellularLocation>
</comment>
<evidence type="ECO:0000313" key="10">
    <source>
        <dbReference type="Proteomes" id="UP000694569"/>
    </source>
</evidence>
<evidence type="ECO:0000256" key="4">
    <source>
        <dbReference type="ARBA" id="ARBA00023128"/>
    </source>
</evidence>
<dbReference type="InterPro" id="IPR005484">
    <property type="entry name" value="Ribosomal_uL18_bac/plant/anim"/>
</dbReference>
<dbReference type="GO" id="GO:1990904">
    <property type="term" value="C:ribonucleoprotein complex"/>
    <property type="evidence" value="ECO:0007669"/>
    <property type="project" value="UniProtKB-KW"/>
</dbReference>
<name>A0A8C5QQA9_9ANUR</name>
<keyword evidence="4" id="KW-0496">Mitochondrion</keyword>
<comment type="function">
    <text evidence="6">Together with thiosulfate sulfurtransferase (TST), acts as a mitochondrial import factor for the cytosolic 5S rRNA. The precursor form shows RNA chaperone activity; is able to fold the 5S rRNA into an import-competent conformation that is recognized by rhodanese (TST). Both the cytoplasmic and mitochondrial forms are able to bind to the helix IV-loop D in the gamma domain of the 5S rRNA.</text>
</comment>
<dbReference type="GO" id="GO:0005840">
    <property type="term" value="C:ribosome"/>
    <property type="evidence" value="ECO:0007669"/>
    <property type="project" value="UniProtKB-KW"/>
</dbReference>
<evidence type="ECO:0000256" key="6">
    <source>
        <dbReference type="ARBA" id="ARBA00059887"/>
    </source>
</evidence>
<dbReference type="OrthoDB" id="1932324at2759"/>
<dbReference type="Pfam" id="PF00861">
    <property type="entry name" value="Ribosomal_L18p"/>
    <property type="match status" value="1"/>
</dbReference>
<dbReference type="SUPFAM" id="SSF53137">
    <property type="entry name" value="Translational machinery components"/>
    <property type="match status" value="1"/>
</dbReference>
<dbReference type="GO" id="GO:0008097">
    <property type="term" value="F:5S rRNA binding"/>
    <property type="evidence" value="ECO:0007669"/>
    <property type="project" value="TreeGrafter"/>
</dbReference>
<evidence type="ECO:0000256" key="1">
    <source>
        <dbReference type="ARBA" id="ARBA00004173"/>
    </source>
</evidence>
<protein>
    <recommendedName>
        <fullName evidence="7">Large ribosomal subunit protein uL18m</fullName>
    </recommendedName>
    <alternativeName>
        <fullName evidence="8">39S ribosomal protein L18, mitochondrial</fullName>
    </alternativeName>
</protein>
<sequence length="175" mass="20311">MSVLKRSKTVLHAVRCAATRASLLPSQVVEVDTEENDIINPKFTNRNPRNLERLKLAVKDRGWGTMWPSQQYWHRLRLERSQKHVTACVEHSSGKVVVSVSTREWAVKKHLYNTRDVMACENVGRLLAQRCLEAGITYMMYIEIPWVVKSEAVERFRNAMKEGGMVLNEPRRIYE</sequence>
<keyword evidence="3" id="KW-0689">Ribosomal protein</keyword>
<dbReference type="GO" id="GO:0006412">
    <property type="term" value="P:translation"/>
    <property type="evidence" value="ECO:0007669"/>
    <property type="project" value="InterPro"/>
</dbReference>
<dbReference type="InterPro" id="IPR036967">
    <property type="entry name" value="Ribosomal_uS11_sf"/>
</dbReference>
<dbReference type="PANTHER" id="PTHR12899">
    <property type="entry name" value="39S RIBOSOMAL PROTEIN L18, MITOCHONDRIAL"/>
    <property type="match status" value="1"/>
</dbReference>
<accession>A0A8C5QQA9</accession>
<keyword evidence="5" id="KW-0687">Ribonucleoprotein</keyword>
<comment type="similarity">
    <text evidence="2">Belongs to the universal ribosomal protein uL18 family.</text>
</comment>
<evidence type="ECO:0000256" key="2">
    <source>
        <dbReference type="ARBA" id="ARBA00007116"/>
    </source>
</evidence>
<reference evidence="9" key="1">
    <citation type="submission" date="2025-08" db="UniProtKB">
        <authorList>
            <consortium name="Ensembl"/>
        </authorList>
    </citation>
    <scope>IDENTIFICATION</scope>
</reference>
<dbReference type="AlphaFoldDB" id="A0A8C5QQA9"/>
<dbReference type="PANTHER" id="PTHR12899:SF3">
    <property type="entry name" value="LARGE RIBOSOMAL SUBUNIT PROTEIN UL18M"/>
    <property type="match status" value="1"/>
</dbReference>
<dbReference type="FunFam" id="3.30.420.80:FF:000005">
    <property type="entry name" value="39S ribosomal protein L18, mitochondrial"/>
    <property type="match status" value="1"/>
</dbReference>
<organism evidence="9 10">
    <name type="scientific">Leptobrachium leishanense</name>
    <name type="common">Leishan spiny toad</name>
    <dbReference type="NCBI Taxonomy" id="445787"/>
    <lineage>
        <taxon>Eukaryota</taxon>
        <taxon>Metazoa</taxon>
        <taxon>Chordata</taxon>
        <taxon>Craniata</taxon>
        <taxon>Vertebrata</taxon>
        <taxon>Euteleostomi</taxon>
        <taxon>Amphibia</taxon>
        <taxon>Batrachia</taxon>
        <taxon>Anura</taxon>
        <taxon>Pelobatoidea</taxon>
        <taxon>Megophryidae</taxon>
        <taxon>Leptobrachium</taxon>
    </lineage>
</organism>